<dbReference type="PANTHER" id="PTHR37828:SF1">
    <property type="entry name" value="YCII-RELATED DOMAIN-CONTAINING PROTEIN"/>
    <property type="match status" value="1"/>
</dbReference>
<dbReference type="PANTHER" id="PTHR37828">
    <property type="entry name" value="GSR2449 PROTEIN"/>
    <property type="match status" value="1"/>
</dbReference>
<dbReference type="RefSeq" id="WP_120466758.1">
    <property type="nucleotide sequence ID" value="NZ_RAYQ01000002.1"/>
</dbReference>
<name>A0A3A9B2P7_9FIRM</name>
<evidence type="ECO:0000313" key="4">
    <source>
        <dbReference type="Proteomes" id="UP000280696"/>
    </source>
</evidence>
<feature type="domain" description="YCII-related" evidence="2">
    <location>
        <begin position="6"/>
        <end position="85"/>
    </location>
</feature>
<dbReference type="EMBL" id="RAYQ01000002">
    <property type="protein sequence ID" value="RKI93736.1"/>
    <property type="molecule type" value="Genomic_DNA"/>
</dbReference>
<dbReference type="InterPro" id="IPR011008">
    <property type="entry name" value="Dimeric_a/b-barrel"/>
</dbReference>
<dbReference type="OrthoDB" id="1649883at2"/>
<evidence type="ECO:0000256" key="1">
    <source>
        <dbReference type="ARBA" id="ARBA00007689"/>
    </source>
</evidence>
<dbReference type="Gene3D" id="3.30.70.1060">
    <property type="entry name" value="Dimeric alpha+beta barrel"/>
    <property type="match status" value="1"/>
</dbReference>
<dbReference type="SUPFAM" id="SSF54909">
    <property type="entry name" value="Dimeric alpha+beta barrel"/>
    <property type="match status" value="1"/>
</dbReference>
<comment type="similarity">
    <text evidence="1">Belongs to the YciI family.</text>
</comment>
<dbReference type="InterPro" id="IPR005545">
    <property type="entry name" value="YCII"/>
</dbReference>
<accession>A0A3A9B2P7</accession>
<evidence type="ECO:0000313" key="3">
    <source>
        <dbReference type="EMBL" id="RKI93736.1"/>
    </source>
</evidence>
<sequence length="99" mass="11455">MEKLMYMMMIEKSKTYNKMTKQVVMEHVENIRKLDDEGKLEICGVFKGYPGMAGMYILKTKSREEAEDICKSEPLVMGGYATYKLVGLQIANRENNYLL</sequence>
<gene>
    <name evidence="3" type="ORF">D7V94_03460</name>
</gene>
<dbReference type="Pfam" id="PF03795">
    <property type="entry name" value="YCII"/>
    <property type="match status" value="1"/>
</dbReference>
<keyword evidence="4" id="KW-1185">Reference proteome</keyword>
<organism evidence="3 4">
    <name type="scientific">Parablautia intestinalis</name>
    <dbReference type="NCBI Taxonomy" id="2320100"/>
    <lineage>
        <taxon>Bacteria</taxon>
        <taxon>Bacillati</taxon>
        <taxon>Bacillota</taxon>
        <taxon>Clostridia</taxon>
        <taxon>Lachnospirales</taxon>
        <taxon>Lachnospiraceae</taxon>
        <taxon>Parablautia</taxon>
    </lineage>
</organism>
<dbReference type="Proteomes" id="UP000280696">
    <property type="component" value="Unassembled WGS sequence"/>
</dbReference>
<comment type="caution">
    <text evidence="3">The sequence shown here is derived from an EMBL/GenBank/DDBJ whole genome shotgun (WGS) entry which is preliminary data.</text>
</comment>
<protein>
    <recommendedName>
        <fullName evidence="2">YCII-related domain-containing protein</fullName>
    </recommendedName>
</protein>
<dbReference type="AlphaFoldDB" id="A0A3A9B2P7"/>
<proteinExistence type="inferred from homology"/>
<evidence type="ECO:0000259" key="2">
    <source>
        <dbReference type="Pfam" id="PF03795"/>
    </source>
</evidence>
<reference evidence="3 4" key="1">
    <citation type="submission" date="2018-09" db="EMBL/GenBank/DDBJ databases">
        <title>Murine metabolic-syndrome-specific gut microbial biobank.</title>
        <authorList>
            <person name="Liu C."/>
        </authorList>
    </citation>
    <scope>NUCLEOTIDE SEQUENCE [LARGE SCALE GENOMIC DNA]</scope>
    <source>
        <strain evidence="3 4">0.1xD8-82</strain>
    </source>
</reference>